<comment type="caution">
    <text evidence="2">The sequence shown here is derived from an EMBL/GenBank/DDBJ whole genome shotgun (WGS) entry which is preliminary data.</text>
</comment>
<dbReference type="NCBIfam" id="TIGR03083">
    <property type="entry name" value="maleylpyruvate isomerase family mycothiol-dependent enzyme"/>
    <property type="match status" value="1"/>
</dbReference>
<dbReference type="InterPro" id="IPR017517">
    <property type="entry name" value="Maleyloyr_isom"/>
</dbReference>
<reference evidence="2 3" key="1">
    <citation type="submission" date="2020-04" db="EMBL/GenBank/DDBJ databases">
        <title>Novel species.</title>
        <authorList>
            <person name="Teo W.F.A."/>
            <person name="Lipun K."/>
            <person name="Srisuk N."/>
            <person name="Duangmal K."/>
        </authorList>
    </citation>
    <scope>NUCLEOTIDE SEQUENCE [LARGE SCALE GENOMIC DNA]</scope>
    <source>
        <strain evidence="2 3">K13G38</strain>
    </source>
</reference>
<evidence type="ECO:0000259" key="1">
    <source>
        <dbReference type="Pfam" id="PF11716"/>
    </source>
</evidence>
<dbReference type="InterPro" id="IPR034660">
    <property type="entry name" value="DinB/YfiT-like"/>
</dbReference>
<evidence type="ECO:0000313" key="2">
    <source>
        <dbReference type="EMBL" id="NKQ53661.1"/>
    </source>
</evidence>
<keyword evidence="3" id="KW-1185">Reference proteome</keyword>
<dbReference type="GO" id="GO:0016853">
    <property type="term" value="F:isomerase activity"/>
    <property type="evidence" value="ECO:0007669"/>
    <property type="project" value="UniProtKB-KW"/>
</dbReference>
<dbReference type="EMBL" id="JAAXLS010000006">
    <property type="protein sequence ID" value="NKQ53661.1"/>
    <property type="molecule type" value="Genomic_DNA"/>
</dbReference>
<dbReference type="Gene3D" id="1.20.120.450">
    <property type="entry name" value="dinb family like domain"/>
    <property type="match status" value="1"/>
</dbReference>
<keyword evidence="2" id="KW-0413">Isomerase</keyword>
<proteinExistence type="predicted"/>
<sequence>MDTKRLAIGEREDFAAFLDTLAPEQWREPSLCTGWSVRDVVAHVISYDELGGRALLSRFARGRFTLGGVNGVGTAEYTVREPRELIELLRRFREPRGLTAAFGSRIALLDALIHQQDIRRPLGLPRQIPEPRLRAALGFARIAPPIGAFWRARGLRLVATDVGWSAGRGPELRGPGEALLMAIAGRGHAVGELDGPGRDVLAGRLGV</sequence>
<dbReference type="SUPFAM" id="SSF109854">
    <property type="entry name" value="DinB/YfiT-like putative metalloenzymes"/>
    <property type="match status" value="1"/>
</dbReference>
<name>A0ABX1J1L4_9PSEU</name>
<dbReference type="RefSeq" id="WP_168514804.1">
    <property type="nucleotide sequence ID" value="NZ_JAAXLS010000006.1"/>
</dbReference>
<dbReference type="Pfam" id="PF11716">
    <property type="entry name" value="MDMPI_N"/>
    <property type="match status" value="1"/>
</dbReference>
<accession>A0ABX1J1L4</accession>
<dbReference type="InterPro" id="IPR024344">
    <property type="entry name" value="MDMPI_metal-binding"/>
</dbReference>
<gene>
    <name evidence="2" type="ORF">HFP15_12305</name>
</gene>
<evidence type="ECO:0000313" key="3">
    <source>
        <dbReference type="Proteomes" id="UP000715441"/>
    </source>
</evidence>
<feature type="domain" description="Mycothiol-dependent maleylpyruvate isomerase metal-binding" evidence="1">
    <location>
        <begin position="10"/>
        <end position="94"/>
    </location>
</feature>
<organism evidence="2 3">
    <name type="scientific">Amycolatopsis acididurans</name>
    <dbReference type="NCBI Taxonomy" id="2724524"/>
    <lineage>
        <taxon>Bacteria</taxon>
        <taxon>Bacillati</taxon>
        <taxon>Actinomycetota</taxon>
        <taxon>Actinomycetes</taxon>
        <taxon>Pseudonocardiales</taxon>
        <taxon>Pseudonocardiaceae</taxon>
        <taxon>Amycolatopsis</taxon>
    </lineage>
</organism>
<dbReference type="Proteomes" id="UP000715441">
    <property type="component" value="Unassembled WGS sequence"/>
</dbReference>
<protein>
    <submittedName>
        <fullName evidence="2">Maleylpyruvate isomerase family mycothiol-dependent enzyme</fullName>
    </submittedName>
</protein>